<name>A0A835JNH1_9ROSI</name>
<evidence type="ECO:0000259" key="5">
    <source>
        <dbReference type="PROSITE" id="PS51005"/>
    </source>
</evidence>
<dbReference type="InterPro" id="IPR036093">
    <property type="entry name" value="NAC_dom_sf"/>
</dbReference>
<dbReference type="InterPro" id="IPR003441">
    <property type="entry name" value="NAC-dom"/>
</dbReference>
<comment type="caution">
    <text evidence="6">The sequence shown here is derived from an EMBL/GenBank/DDBJ whole genome shotgun (WGS) entry which is preliminary data.</text>
</comment>
<accession>A0A835JNH1</accession>
<feature type="domain" description="NAC" evidence="5">
    <location>
        <begin position="71"/>
        <end position="222"/>
    </location>
</feature>
<dbReference type="AlphaFoldDB" id="A0A835JNH1"/>
<keyword evidence="1" id="KW-0805">Transcription regulation</keyword>
<keyword evidence="3" id="KW-0804">Transcription</keyword>
<proteinExistence type="predicted"/>
<reference evidence="6 7" key="1">
    <citation type="submission" date="2020-10" db="EMBL/GenBank/DDBJ databases">
        <title>Plant Genome Project.</title>
        <authorList>
            <person name="Zhang R.-G."/>
        </authorList>
    </citation>
    <scope>NUCLEOTIDE SEQUENCE [LARGE SCALE GENOMIC DNA]</scope>
    <source>
        <strain evidence="6">FAFU-HL-1</strain>
        <tissue evidence="6">Leaf</tissue>
    </source>
</reference>
<evidence type="ECO:0000313" key="7">
    <source>
        <dbReference type="Proteomes" id="UP000657918"/>
    </source>
</evidence>
<evidence type="ECO:0000256" key="4">
    <source>
        <dbReference type="ARBA" id="ARBA00023242"/>
    </source>
</evidence>
<keyword evidence="2" id="KW-0238">DNA-binding</keyword>
<dbReference type="SUPFAM" id="SSF101941">
    <property type="entry name" value="NAC domain"/>
    <property type="match status" value="1"/>
</dbReference>
<dbReference type="PROSITE" id="PS51005">
    <property type="entry name" value="NAC"/>
    <property type="match status" value="1"/>
</dbReference>
<dbReference type="PANTHER" id="PTHR31744:SF210">
    <property type="entry name" value="NAC DOMAIN-CONTAINING PROTEIN 86-LIKE"/>
    <property type="match status" value="1"/>
</dbReference>
<dbReference type="GO" id="GO:0003677">
    <property type="term" value="F:DNA binding"/>
    <property type="evidence" value="ECO:0007669"/>
    <property type="project" value="UniProtKB-KW"/>
</dbReference>
<dbReference type="EMBL" id="JADGMS010000010">
    <property type="protein sequence ID" value="KAF9674492.1"/>
    <property type="molecule type" value="Genomic_DNA"/>
</dbReference>
<keyword evidence="7" id="KW-1185">Reference proteome</keyword>
<dbReference type="Proteomes" id="UP000657918">
    <property type="component" value="Unassembled WGS sequence"/>
</dbReference>
<evidence type="ECO:0000313" key="6">
    <source>
        <dbReference type="EMBL" id="KAF9674492.1"/>
    </source>
</evidence>
<evidence type="ECO:0000256" key="2">
    <source>
        <dbReference type="ARBA" id="ARBA00023125"/>
    </source>
</evidence>
<gene>
    <name evidence="6" type="ORF">SADUNF_Sadunf10G0132900</name>
</gene>
<dbReference type="Pfam" id="PF02365">
    <property type="entry name" value="NAM"/>
    <property type="match status" value="1"/>
</dbReference>
<evidence type="ECO:0000256" key="1">
    <source>
        <dbReference type="ARBA" id="ARBA00023015"/>
    </source>
</evidence>
<sequence>MGEKDGRGGHHDAFKAIAKLETNVQMTFVPSGTVGNPAAMPYVLDQLGALPSLPRHLSVITAIAAMAPVSLPPGFRFHPTDEELVVYYLDRKINGRTVELEIIPEVDLYKCEPWDLPGKCFTDMHGIDRSLYNACLFNKFWLFLRAPQDSYALCRVFKKTIHIPKTKEENNGNDQEKDAALVSEVQLSGDDTVSGIESSKGRDDAHHRDENFNNGYCKFPSETSSSDVTQGTPIETAIPDDLQAPFPSDEAISSASLYSMGVDFSSNLIQDLQMPNCSSLQDQFPFPPLELKDFPQIGITEGTEPSKSEIIDDSMMYRDCMNGTFEEIFYLCYSQDNSNTALPSQY</sequence>
<dbReference type="GO" id="GO:0006355">
    <property type="term" value="P:regulation of DNA-templated transcription"/>
    <property type="evidence" value="ECO:0007669"/>
    <property type="project" value="InterPro"/>
</dbReference>
<organism evidence="6 7">
    <name type="scientific">Salix dunnii</name>
    <dbReference type="NCBI Taxonomy" id="1413687"/>
    <lineage>
        <taxon>Eukaryota</taxon>
        <taxon>Viridiplantae</taxon>
        <taxon>Streptophyta</taxon>
        <taxon>Embryophyta</taxon>
        <taxon>Tracheophyta</taxon>
        <taxon>Spermatophyta</taxon>
        <taxon>Magnoliopsida</taxon>
        <taxon>eudicotyledons</taxon>
        <taxon>Gunneridae</taxon>
        <taxon>Pentapetalae</taxon>
        <taxon>rosids</taxon>
        <taxon>fabids</taxon>
        <taxon>Malpighiales</taxon>
        <taxon>Salicaceae</taxon>
        <taxon>Saliceae</taxon>
        <taxon>Salix</taxon>
    </lineage>
</organism>
<keyword evidence="4" id="KW-0539">Nucleus</keyword>
<dbReference type="OrthoDB" id="1912886at2759"/>
<evidence type="ECO:0000256" key="3">
    <source>
        <dbReference type="ARBA" id="ARBA00023163"/>
    </source>
</evidence>
<dbReference type="Gene3D" id="2.170.150.80">
    <property type="entry name" value="NAC domain"/>
    <property type="match status" value="1"/>
</dbReference>
<protein>
    <recommendedName>
        <fullName evidence="5">NAC domain-containing protein</fullName>
    </recommendedName>
</protein>
<dbReference type="PANTHER" id="PTHR31744">
    <property type="entry name" value="PROTEIN CUP-SHAPED COTYLEDON 2-RELATED"/>
    <property type="match status" value="1"/>
</dbReference>